<dbReference type="EMBL" id="KK114670">
    <property type="protein sequence ID" value="KFM63062.1"/>
    <property type="molecule type" value="Genomic_DNA"/>
</dbReference>
<proteinExistence type="predicted"/>
<dbReference type="InterPro" id="IPR000738">
    <property type="entry name" value="WHEP-TRS_dom"/>
</dbReference>
<dbReference type="GO" id="GO:0005524">
    <property type="term" value="F:ATP binding"/>
    <property type="evidence" value="ECO:0007669"/>
    <property type="project" value="UniProtKB-KW"/>
</dbReference>
<dbReference type="FunFam" id="1.10.287.10:FF:000007">
    <property type="entry name" value="Glycyl-tRNA synthetase"/>
    <property type="match status" value="1"/>
</dbReference>
<feature type="domain" description="WHEP-TRS" evidence="9">
    <location>
        <begin position="76"/>
        <end position="132"/>
    </location>
</feature>
<keyword evidence="6" id="KW-0030">Aminoacyl-tRNA synthetase</keyword>
<dbReference type="SUPFAM" id="SSF47060">
    <property type="entry name" value="S15/NS1 RNA-binding domain"/>
    <property type="match status" value="1"/>
</dbReference>
<dbReference type="PROSITE" id="PS51185">
    <property type="entry name" value="WHEP_TRS_2"/>
    <property type="match status" value="1"/>
</dbReference>
<dbReference type="Gene3D" id="1.10.287.10">
    <property type="entry name" value="S15/NS1, RNA-binding"/>
    <property type="match status" value="1"/>
</dbReference>
<reference evidence="10 11" key="1">
    <citation type="submission" date="2013-11" db="EMBL/GenBank/DDBJ databases">
        <title>Genome sequencing of Stegodyphus mimosarum.</title>
        <authorList>
            <person name="Bechsgaard J."/>
        </authorList>
    </citation>
    <scope>NUCLEOTIDE SEQUENCE [LARGE SCALE GENOMIC DNA]</scope>
</reference>
<dbReference type="SUPFAM" id="SSF55681">
    <property type="entry name" value="Class II aaRS and biotin synthetases"/>
    <property type="match status" value="1"/>
</dbReference>
<keyword evidence="5" id="KW-0648">Protein biosynthesis</keyword>
<evidence type="ECO:0000313" key="10">
    <source>
        <dbReference type="EMBL" id="KFM63062.1"/>
    </source>
</evidence>
<dbReference type="GO" id="GO:0004820">
    <property type="term" value="F:glycine-tRNA ligase activity"/>
    <property type="evidence" value="ECO:0007669"/>
    <property type="project" value="TreeGrafter"/>
</dbReference>
<keyword evidence="8" id="KW-0732">Signal</keyword>
<dbReference type="PANTHER" id="PTHR10745:SF0">
    <property type="entry name" value="GLYCINE--TRNA LIGASE"/>
    <property type="match status" value="1"/>
</dbReference>
<keyword evidence="11" id="KW-1185">Reference proteome</keyword>
<feature type="chain" id="PRO_5001829557" evidence="8">
    <location>
        <begin position="23"/>
        <end position="306"/>
    </location>
</feature>
<dbReference type="FunFam" id="3.30.40.230:FF:000001">
    <property type="entry name" value="Glycine--tRNA ligase"/>
    <property type="match status" value="1"/>
</dbReference>
<dbReference type="PANTHER" id="PTHR10745">
    <property type="entry name" value="GLYCYL-TRNA SYNTHETASE/DNA POLYMERASE SUBUNIT GAMMA-2"/>
    <property type="match status" value="1"/>
</dbReference>
<evidence type="ECO:0000256" key="4">
    <source>
        <dbReference type="ARBA" id="ARBA00022840"/>
    </source>
</evidence>
<dbReference type="InterPro" id="IPR009068">
    <property type="entry name" value="uS15_NS1_RNA-bd_sf"/>
</dbReference>
<dbReference type="GO" id="GO:0070150">
    <property type="term" value="P:mitochondrial glycyl-tRNA aminoacylation"/>
    <property type="evidence" value="ECO:0007669"/>
    <property type="project" value="TreeGrafter"/>
</dbReference>
<evidence type="ECO:0000256" key="7">
    <source>
        <dbReference type="ARBA" id="ARBA00055201"/>
    </source>
</evidence>
<evidence type="ECO:0000256" key="3">
    <source>
        <dbReference type="ARBA" id="ARBA00022741"/>
    </source>
</evidence>
<dbReference type="PRINTS" id="PR01043">
    <property type="entry name" value="TRNASYNTHGLY"/>
</dbReference>
<accession>A0A087TD73</accession>
<dbReference type="Gene3D" id="3.30.930.10">
    <property type="entry name" value="Bira Bifunctional Protein, Domain 2"/>
    <property type="match status" value="1"/>
</dbReference>
<dbReference type="OrthoDB" id="57698at2759"/>
<dbReference type="STRING" id="407821.A0A087TD73"/>
<dbReference type="Pfam" id="PF00458">
    <property type="entry name" value="WHEP-TRS"/>
    <property type="match status" value="1"/>
</dbReference>
<comment type="subunit">
    <text evidence="1">Homodimer.</text>
</comment>
<organism evidence="10 11">
    <name type="scientific">Stegodyphus mimosarum</name>
    <name type="common">African social velvet spider</name>
    <dbReference type="NCBI Taxonomy" id="407821"/>
    <lineage>
        <taxon>Eukaryota</taxon>
        <taxon>Metazoa</taxon>
        <taxon>Ecdysozoa</taxon>
        <taxon>Arthropoda</taxon>
        <taxon>Chelicerata</taxon>
        <taxon>Arachnida</taxon>
        <taxon>Araneae</taxon>
        <taxon>Araneomorphae</taxon>
        <taxon>Entelegynae</taxon>
        <taxon>Eresoidea</taxon>
        <taxon>Eresidae</taxon>
        <taxon>Stegodyphus</taxon>
    </lineage>
</organism>
<evidence type="ECO:0000259" key="9">
    <source>
        <dbReference type="PROSITE" id="PS51185"/>
    </source>
</evidence>
<evidence type="ECO:0000256" key="5">
    <source>
        <dbReference type="ARBA" id="ARBA00022917"/>
    </source>
</evidence>
<name>A0A087TD73_STEMI</name>
<keyword evidence="2 10" id="KW-0436">Ligase</keyword>
<gene>
    <name evidence="10" type="ORF">X975_02889</name>
</gene>
<sequence length="306" mass="35004">MFPCGWKLFGSLYCVNLTPVLSAPVHVRSLIFLRHIFRQNAGSTRKTLPENWGKNRLKKYKINFLRKMEDPKVQEVLQPLRTAVKEQGDFVRSLKESGAPELDIKKAVNELKSRKKILEAKELELAPPEVGFDRARMEDLLKRRFYVDQSFAIYGGVTGQFDFGPVGCGIKNNILSLWRSHFILEEQMLEVDCTILTPENVLKASGHVDRFADLMVKDLKNGECFRLDHLIKAHLEKLMTDKNVTPEQYAEYEDIIVKLDGYSKEEMNALLRKFDVKSPNTGNDLSDAMEFNLMFSTSIGPTGNLK</sequence>
<evidence type="ECO:0000256" key="2">
    <source>
        <dbReference type="ARBA" id="ARBA00022598"/>
    </source>
</evidence>
<evidence type="ECO:0000256" key="6">
    <source>
        <dbReference type="ARBA" id="ARBA00023146"/>
    </source>
</evidence>
<evidence type="ECO:0000256" key="1">
    <source>
        <dbReference type="ARBA" id="ARBA00011738"/>
    </source>
</evidence>
<evidence type="ECO:0000313" key="11">
    <source>
        <dbReference type="Proteomes" id="UP000054359"/>
    </source>
</evidence>
<dbReference type="CDD" id="cd00935">
    <property type="entry name" value="GlyRS_RNA"/>
    <property type="match status" value="1"/>
</dbReference>
<protein>
    <submittedName>
        <fullName evidence="10">Glycine--tRNA ligase</fullName>
    </submittedName>
</protein>
<dbReference type="InterPro" id="IPR045864">
    <property type="entry name" value="aa-tRNA-synth_II/BPL/LPL"/>
</dbReference>
<keyword evidence="3" id="KW-0547">Nucleotide-binding</keyword>
<keyword evidence="4" id="KW-0067">ATP-binding</keyword>
<dbReference type="OMA" id="HIFRQNA"/>
<dbReference type="Proteomes" id="UP000054359">
    <property type="component" value="Unassembled WGS sequence"/>
</dbReference>
<dbReference type="AlphaFoldDB" id="A0A087TD73"/>
<feature type="non-terminal residue" evidence="10">
    <location>
        <position position="306"/>
    </location>
</feature>
<feature type="signal peptide" evidence="8">
    <location>
        <begin position="1"/>
        <end position="22"/>
    </location>
</feature>
<dbReference type="InterPro" id="IPR027031">
    <property type="entry name" value="Gly-tRNA_synthase/POLG2"/>
</dbReference>
<comment type="function">
    <text evidence="7">Catalyzes the ATP-dependent ligation of glycine to the 3'-end of its cognate tRNA, via the formation of an aminoacyl-adenylate intermediate (Gly-AMP). Also produces diadenosine tetraphosphate (Ap4A), a universal pleiotropic signaling molecule needed for cell regulation pathways, by direct condensation of 2 ATPs. Thereby, may play a special role in Ap4A homeostasis. Required for terminal arborization of both dendrites and axons during development.</text>
</comment>
<dbReference type="SMART" id="SM00991">
    <property type="entry name" value="WHEP-TRS"/>
    <property type="match status" value="1"/>
</dbReference>
<dbReference type="GO" id="GO:0005739">
    <property type="term" value="C:mitochondrion"/>
    <property type="evidence" value="ECO:0007669"/>
    <property type="project" value="TreeGrafter"/>
</dbReference>
<evidence type="ECO:0000256" key="8">
    <source>
        <dbReference type="SAM" id="SignalP"/>
    </source>
</evidence>
<dbReference type="PROSITE" id="PS00762">
    <property type="entry name" value="WHEP_TRS_1"/>
    <property type="match status" value="1"/>
</dbReference>